<evidence type="ECO:0000313" key="10">
    <source>
        <dbReference type="Proteomes" id="UP000471199"/>
    </source>
</evidence>
<dbReference type="EMBL" id="JAAFLG010000061">
    <property type="protein sequence ID" value="NDP57682.1"/>
    <property type="molecule type" value="Genomic_DNA"/>
</dbReference>
<dbReference type="EMBL" id="JAANEC010000034">
    <property type="protein sequence ID" value="NUY11534.1"/>
    <property type="molecule type" value="Genomic_DNA"/>
</dbReference>
<dbReference type="Proteomes" id="UP000547874">
    <property type="component" value="Unassembled WGS sequence"/>
</dbReference>
<organism evidence="1 8">
    <name type="scientific">Staphylococcus aureus</name>
    <dbReference type="NCBI Taxonomy" id="1280"/>
    <lineage>
        <taxon>Bacteria</taxon>
        <taxon>Bacillati</taxon>
        <taxon>Bacillota</taxon>
        <taxon>Bacilli</taxon>
        <taxon>Bacillales</taxon>
        <taxon>Staphylococcaceae</taxon>
        <taxon>Staphylococcus</taxon>
    </lineage>
</organism>
<accession>A0A2Y9TR95</accession>
<dbReference type="Proteomes" id="UP000478867">
    <property type="component" value="Unassembled WGS sequence"/>
</dbReference>
<reference evidence="4 9" key="3">
    <citation type="submission" date="2020-01" db="EMBL/GenBank/DDBJ databases">
        <title>Analysis of Virulence and Antimicrobial Resistance Gene Carriage in Staphylococcus aureus Infections in Equids Using Whole Genome Sequencing.</title>
        <authorList>
            <person name="Little S.V."/>
            <person name="Hillhouse A.E."/>
            <person name="Cohen N.D."/>
            <person name="Lawhon S.D."/>
            <person name="Bryan L.K."/>
        </authorList>
    </citation>
    <scope>NUCLEOTIDE SEQUENCE [LARGE SCALE GENOMIC DNA]</scope>
    <source>
        <strain evidence="4 9">61-017</strain>
    </source>
</reference>
<evidence type="ECO:0000313" key="2">
    <source>
        <dbReference type="EMBL" id="MVK33874.1"/>
    </source>
</evidence>
<dbReference type="EMBL" id="WPRH01000573">
    <property type="protein sequence ID" value="MVI56257.1"/>
    <property type="molecule type" value="Genomic_DNA"/>
</dbReference>
<evidence type="ECO:0000313" key="14">
    <source>
        <dbReference type="Proteomes" id="UP000561555"/>
    </source>
</evidence>
<gene>
    <name evidence="5" type="ORF">G0Z31_13050</name>
    <name evidence="1" type="ORF">GO793_10400</name>
    <name evidence="2" type="ORF">GO814_01785</name>
    <name evidence="3" type="ORF">GO942_03650</name>
    <name evidence="6" type="ORF">GQX37_03085</name>
    <name evidence="7" type="ORF">GQX52_02270</name>
    <name evidence="4" type="ORF">GZ130_14000</name>
</gene>
<evidence type="ECO:0000313" key="8">
    <source>
        <dbReference type="Proteomes" id="UP000433366"/>
    </source>
</evidence>
<evidence type="ECO:0000313" key="4">
    <source>
        <dbReference type="EMBL" id="NDP57682.1"/>
    </source>
</evidence>
<dbReference type="Proteomes" id="UP000478431">
    <property type="component" value="Unassembled WGS sequence"/>
</dbReference>
<protein>
    <submittedName>
        <fullName evidence="1">Uncharacterized protein</fullName>
    </submittedName>
</protein>
<dbReference type="AlphaFoldDB" id="A0A2Y9TR95"/>
<evidence type="ECO:0000313" key="3">
    <source>
        <dbReference type="EMBL" id="MVM09791.1"/>
    </source>
</evidence>
<evidence type="ECO:0000313" key="11">
    <source>
        <dbReference type="Proteomes" id="UP000478431"/>
    </source>
</evidence>
<sequence length="35" mass="4042">MLILLLISKNHLSMYGWMIYLSKLSAINFLISGEK</sequence>
<dbReference type="Proteomes" id="UP000561555">
    <property type="component" value="Unassembled WGS sequence"/>
</dbReference>
<dbReference type="EMBL" id="JAAJIY010000069">
    <property type="protein sequence ID" value="NGK22415.1"/>
    <property type="molecule type" value="Genomic_DNA"/>
</dbReference>
<evidence type="ECO:0000313" key="7">
    <source>
        <dbReference type="EMBL" id="NUY67492.1"/>
    </source>
</evidence>
<evidence type="ECO:0000313" key="6">
    <source>
        <dbReference type="EMBL" id="NUY11534.1"/>
    </source>
</evidence>
<reference evidence="13 14" key="2">
    <citation type="journal article" date="2020" name="J. Antimicrob. Chemother.">
        <title>Detection of heterogeneous vancomycin intermediate resistance in MRSA isolates from Latin America.</title>
        <authorList>
            <person name="Castro B.E."/>
            <person name="Berrio M."/>
            <person name="Vargas M.L."/>
            <person name="Carvajal L.P."/>
            <person name="Millan L.V."/>
            <person name="Rios R."/>
            <person name="Hernandez A.K."/>
            <person name="Rincon S."/>
            <person name="Cubides P."/>
            <person name="Forero E."/>
            <person name="Dinh A."/>
            <person name="Seas C."/>
            <person name="Munita J.M."/>
            <person name="Arias C.A."/>
            <person name="Reyes J."/>
            <person name="Diaz L."/>
        </authorList>
    </citation>
    <scope>NUCLEOTIDE SEQUENCE [LARGE SCALE GENOMIC DNA]</scope>
    <source>
        <strain evidence="6 13">UE1097</strain>
        <strain evidence="7 14">UP89</strain>
    </source>
</reference>
<name>A0A2Y9TR95_STAAU</name>
<dbReference type="Proteomes" id="UP000466646">
    <property type="component" value="Unassembled WGS sequence"/>
</dbReference>
<dbReference type="EMBL" id="JAANDN010000022">
    <property type="protein sequence ID" value="NUY67492.1"/>
    <property type="molecule type" value="Genomic_DNA"/>
</dbReference>
<evidence type="ECO:0000313" key="13">
    <source>
        <dbReference type="Proteomes" id="UP000547874"/>
    </source>
</evidence>
<proteinExistence type="predicted"/>
<dbReference type="RefSeq" id="WP_011447030.1">
    <property type="nucleotide sequence ID" value="NZ_CTXO01000069.1"/>
</dbReference>
<dbReference type="Proteomes" id="UP000433366">
    <property type="component" value="Unassembled WGS sequence"/>
</dbReference>
<evidence type="ECO:0000313" key="1">
    <source>
        <dbReference type="EMBL" id="MVI56257.1"/>
    </source>
</evidence>
<evidence type="ECO:0000313" key="5">
    <source>
        <dbReference type="EMBL" id="NGK22415.1"/>
    </source>
</evidence>
<dbReference type="EMBL" id="WPXC01000007">
    <property type="protein sequence ID" value="MVM09791.1"/>
    <property type="molecule type" value="Genomic_DNA"/>
</dbReference>
<dbReference type="Proteomes" id="UP000471199">
    <property type="component" value="Unassembled WGS sequence"/>
</dbReference>
<evidence type="ECO:0000313" key="9">
    <source>
        <dbReference type="Proteomes" id="UP000466646"/>
    </source>
</evidence>
<comment type="caution">
    <text evidence="1">The sequence shown here is derived from an EMBL/GenBank/DDBJ whole genome shotgun (WGS) entry which is preliminary data.</text>
</comment>
<reference evidence="5 11" key="4">
    <citation type="submission" date="2020-02" db="EMBL/GenBank/DDBJ databases">
        <title>Novel Insights Into The Classification of Staphylococcal Beta-Lactamases In Relation To The Cefazolin Inoculum Effect.</title>
        <authorList>
            <person name="Carvajal L.P."/>
            <person name="Rincon S."/>
            <person name="Echeverri A."/>
            <person name="Porras J."/>
            <person name="Rios R."/>
            <person name="Ordonez K."/>
            <person name="Seas C."/>
            <person name="Gomez-Villegas S."/>
            <person name="Diaz L."/>
            <person name="Arias C.A."/>
            <person name="Reyes J."/>
        </authorList>
    </citation>
    <scope>NUCLEOTIDE SEQUENCE [LARGE SCALE GENOMIC DNA]</scope>
    <source>
        <strain evidence="5 11">UP127</strain>
    </source>
</reference>
<reference evidence="8 10" key="1">
    <citation type="submission" date="2019-11" db="EMBL/GenBank/DDBJ databases">
        <title>Implementation of targeted gown and glove precautions to prevent Staphylococcus aureus acquisition in community-based nursing homes.</title>
        <authorList>
            <person name="Stine O.C."/>
        </authorList>
    </citation>
    <scope>NUCLEOTIDE SEQUENCE [LARGE SCALE GENOMIC DNA]</scope>
    <source>
        <strain evidence="3 12">S_1081.LBCF.DN</strain>
        <strain evidence="2 10">S_2062.LAUP.DI</strain>
        <strain evidence="1 8">S_4031.LGMP.AI</strain>
    </source>
</reference>
<dbReference type="EMBL" id="WPTS01000014">
    <property type="protein sequence ID" value="MVK33874.1"/>
    <property type="molecule type" value="Genomic_DNA"/>
</dbReference>
<evidence type="ECO:0000313" key="12">
    <source>
        <dbReference type="Proteomes" id="UP000478867"/>
    </source>
</evidence>